<dbReference type="AlphaFoldDB" id="A0A251XNB1"/>
<dbReference type="Proteomes" id="UP000195062">
    <property type="component" value="Unassembled WGS sequence"/>
</dbReference>
<keyword evidence="7 8" id="KW-0472">Membrane</keyword>
<evidence type="ECO:0000256" key="1">
    <source>
        <dbReference type="ARBA" id="ARBA00004651"/>
    </source>
</evidence>
<dbReference type="PANTHER" id="PTHR30472">
    <property type="entry name" value="FERRIC ENTEROBACTIN TRANSPORT SYSTEM PERMEASE PROTEIN"/>
    <property type="match status" value="1"/>
</dbReference>
<dbReference type="InterPro" id="IPR003439">
    <property type="entry name" value="ABC_transporter-like_ATP-bd"/>
</dbReference>
<dbReference type="EMBL" id="MDHH01000001">
    <property type="protein sequence ID" value="OUE04947.1"/>
    <property type="molecule type" value="Genomic_DNA"/>
</dbReference>
<evidence type="ECO:0000256" key="2">
    <source>
        <dbReference type="ARBA" id="ARBA00007935"/>
    </source>
</evidence>
<evidence type="ECO:0000313" key="10">
    <source>
        <dbReference type="EMBL" id="OUE04947.1"/>
    </source>
</evidence>
<keyword evidence="5 8" id="KW-0812">Transmembrane</keyword>
<feature type="transmembrane region" description="Helical" evidence="8">
    <location>
        <begin position="31"/>
        <end position="56"/>
    </location>
</feature>
<dbReference type="PROSITE" id="PS50893">
    <property type="entry name" value="ABC_TRANSPORTER_2"/>
    <property type="match status" value="1"/>
</dbReference>
<feature type="transmembrane region" description="Helical" evidence="8">
    <location>
        <begin position="181"/>
        <end position="204"/>
    </location>
</feature>
<feature type="transmembrane region" description="Helical" evidence="8">
    <location>
        <begin position="96"/>
        <end position="113"/>
    </location>
</feature>
<dbReference type="SUPFAM" id="SSF52540">
    <property type="entry name" value="P-loop containing nucleoside triphosphate hydrolases"/>
    <property type="match status" value="1"/>
</dbReference>
<comment type="caution">
    <text evidence="10">The sequence shown here is derived from an EMBL/GenBank/DDBJ whole genome shotgun (WGS) entry which is preliminary data.</text>
</comment>
<dbReference type="SUPFAM" id="SSF81345">
    <property type="entry name" value="ABC transporter involved in vitamin B12 uptake, BtuC"/>
    <property type="match status" value="1"/>
</dbReference>
<evidence type="ECO:0000256" key="7">
    <source>
        <dbReference type="ARBA" id="ARBA00023136"/>
    </source>
</evidence>
<dbReference type="InterPro" id="IPR027417">
    <property type="entry name" value="P-loop_NTPase"/>
</dbReference>
<dbReference type="FunFam" id="1.10.3470.10:FF:000001">
    <property type="entry name" value="Vitamin B12 ABC transporter permease BtuC"/>
    <property type="match status" value="1"/>
</dbReference>
<dbReference type="Gene3D" id="3.40.50.300">
    <property type="entry name" value="P-loop containing nucleotide triphosphate hydrolases"/>
    <property type="match status" value="1"/>
</dbReference>
<evidence type="ECO:0000313" key="11">
    <source>
        <dbReference type="Proteomes" id="UP000195062"/>
    </source>
</evidence>
<evidence type="ECO:0000259" key="9">
    <source>
        <dbReference type="PROSITE" id="PS50893"/>
    </source>
</evidence>
<evidence type="ECO:0000256" key="3">
    <source>
        <dbReference type="ARBA" id="ARBA00022448"/>
    </source>
</evidence>
<dbReference type="InterPro" id="IPR037294">
    <property type="entry name" value="ABC_BtuC-like"/>
</dbReference>
<feature type="transmembrane region" description="Helical" evidence="8">
    <location>
        <begin position="310"/>
        <end position="328"/>
    </location>
</feature>
<dbReference type="GO" id="GO:0022857">
    <property type="term" value="F:transmembrane transporter activity"/>
    <property type="evidence" value="ECO:0007669"/>
    <property type="project" value="InterPro"/>
</dbReference>
<accession>A0A251XNB1</accession>
<dbReference type="GO" id="GO:0033214">
    <property type="term" value="P:siderophore-iron import into cell"/>
    <property type="evidence" value="ECO:0007669"/>
    <property type="project" value="TreeGrafter"/>
</dbReference>
<dbReference type="GO" id="GO:0016887">
    <property type="term" value="F:ATP hydrolysis activity"/>
    <property type="evidence" value="ECO:0007669"/>
    <property type="project" value="InterPro"/>
</dbReference>
<evidence type="ECO:0000256" key="5">
    <source>
        <dbReference type="ARBA" id="ARBA00022692"/>
    </source>
</evidence>
<dbReference type="Gene3D" id="1.10.3470.10">
    <property type="entry name" value="ABC transporter involved in vitamin B12 uptake, BtuC"/>
    <property type="match status" value="1"/>
</dbReference>
<keyword evidence="6 8" id="KW-1133">Transmembrane helix</keyword>
<evidence type="ECO:0000256" key="8">
    <source>
        <dbReference type="SAM" id="Phobius"/>
    </source>
</evidence>
<protein>
    <submittedName>
        <fullName evidence="10">Hemin transport system permease protein HmuU</fullName>
    </submittedName>
</protein>
<comment type="similarity">
    <text evidence="2">Belongs to the binding-protein-dependent transport system permease family. FecCD subfamily.</text>
</comment>
<proteinExistence type="inferred from homology"/>
<sequence>MGRARGGALSAAAPRAPFATAAARVRALPHALRVALLVVLGIVALALSVGVAVTLGPADVSLVNVRDILLNHAGLARIPVRVSEDAIVWQERLPRALVAAACGAGLGLCGVVLQSLLRNPLADPFVLGVSSGASTGAVLIGVLGLGGGAIGMSGGAFIGALVAFGFVLLLARFSSAGTAGVILAGVASTQLFSALTSLVVFAFADSDETRGITFWLLGSLEGMRWDEVGLSVSVVAVGAVVCLAYARSLDAFAFGEEVASSLGIHVGRTRMILLVVTALLTATLVSIAGAIGFVGLVLPHAARLLFGQRHARVVPATLVLGAVLMVWVDAFSRLAFAPTPLPVGVGTALVGVPVFMLLLMRDRGAHDARGAGRQLVAGRADRGGRRHAGAGARIHRGAARAERVRQVVAPQAAPGAASPDSGRVTLDGADLAGIRRRDVARRVATVTQHGETEVDIAVRDVVRLGRTPYRTLLGGDTAEDAAAIDRAIAHVGLEAKADRAWRTLSGGERQRAHIARALAQEPRELLLDEPTNHLDIRHQLELLALVRDLPVTTVVALHDLNLAAMFCDSVLVLREGRVVAGGHPREVLTPELIADVYGVRAVVSHDQAVGCSRVLFDAAPL</sequence>
<comment type="subcellular location">
    <subcellularLocation>
        <location evidence="1">Cell membrane</location>
        <topology evidence="1">Multi-pass membrane protein</topology>
    </subcellularLocation>
</comment>
<feature type="transmembrane region" description="Helical" evidence="8">
    <location>
        <begin position="157"/>
        <end position="175"/>
    </location>
</feature>
<feature type="transmembrane region" description="Helical" evidence="8">
    <location>
        <begin position="271"/>
        <end position="298"/>
    </location>
</feature>
<reference evidence="10 11" key="1">
    <citation type="submission" date="2016-08" db="EMBL/GenBank/DDBJ databases">
        <title>Genome sequence of Clavibacter michiganensis subsp. michiganensis strain CASJ007.</title>
        <authorList>
            <person name="Thapa S.P."/>
            <person name="Coaker G."/>
        </authorList>
    </citation>
    <scope>NUCLEOTIDE SEQUENCE [LARGE SCALE GENOMIC DNA]</scope>
    <source>
        <strain evidence="10">CASJ007</strain>
    </source>
</reference>
<dbReference type="GO" id="GO:0005524">
    <property type="term" value="F:ATP binding"/>
    <property type="evidence" value="ECO:0007669"/>
    <property type="project" value="InterPro"/>
</dbReference>
<keyword evidence="4" id="KW-1003">Cell membrane</keyword>
<evidence type="ECO:0000256" key="6">
    <source>
        <dbReference type="ARBA" id="ARBA00022989"/>
    </source>
</evidence>
<feature type="transmembrane region" description="Helical" evidence="8">
    <location>
        <begin position="125"/>
        <end position="145"/>
    </location>
</feature>
<dbReference type="CDD" id="cd06550">
    <property type="entry name" value="TM_ABC_iron-siderophores_like"/>
    <property type="match status" value="1"/>
</dbReference>
<feature type="transmembrane region" description="Helical" evidence="8">
    <location>
        <begin position="225"/>
        <end position="246"/>
    </location>
</feature>
<keyword evidence="11" id="KW-1185">Reference proteome</keyword>
<organism evidence="10 11">
    <name type="scientific">Clavibacter michiganensis subsp. michiganensis</name>
    <dbReference type="NCBI Taxonomy" id="33013"/>
    <lineage>
        <taxon>Bacteria</taxon>
        <taxon>Bacillati</taxon>
        <taxon>Actinomycetota</taxon>
        <taxon>Actinomycetes</taxon>
        <taxon>Micrococcales</taxon>
        <taxon>Microbacteriaceae</taxon>
        <taxon>Clavibacter</taxon>
    </lineage>
</organism>
<keyword evidence="3" id="KW-0813">Transport</keyword>
<dbReference type="InterPro" id="IPR000522">
    <property type="entry name" value="ABC_transptr_permease_BtuC"/>
</dbReference>
<feature type="domain" description="ABC transporter" evidence="9">
    <location>
        <begin position="326"/>
        <end position="600"/>
    </location>
</feature>
<evidence type="ECO:0000256" key="4">
    <source>
        <dbReference type="ARBA" id="ARBA00022475"/>
    </source>
</evidence>
<dbReference type="Pfam" id="PF01032">
    <property type="entry name" value="FecCD"/>
    <property type="match status" value="1"/>
</dbReference>
<name>A0A251XNB1_CLAMM</name>
<feature type="transmembrane region" description="Helical" evidence="8">
    <location>
        <begin position="340"/>
        <end position="359"/>
    </location>
</feature>
<dbReference type="Pfam" id="PF00005">
    <property type="entry name" value="ABC_tran"/>
    <property type="match status" value="1"/>
</dbReference>
<dbReference type="PANTHER" id="PTHR30472:SF67">
    <property type="entry name" value="PERMEASE OF ABC TRANSPORTER-RELATED"/>
    <property type="match status" value="1"/>
</dbReference>
<gene>
    <name evidence="10" type="primary">hmuU</name>
    <name evidence="10" type="ORF">CMMCAS07_08355</name>
</gene>
<dbReference type="GO" id="GO:0005886">
    <property type="term" value="C:plasma membrane"/>
    <property type="evidence" value="ECO:0007669"/>
    <property type="project" value="UniProtKB-SubCell"/>
</dbReference>